<gene>
    <name evidence="2" type="ORF">PARE0329_LOCUS638</name>
</gene>
<proteinExistence type="predicted"/>
<sequence>MAKKKNQGTGRGGPSMESGRTKKSKQAASKKTKSKRDKNKSAHIDWITSLARDSASNDGGKGATIPSKEDRKRKRELKKNRRIEQKRQKELQQEQRRPRQTPTPAHDNTHATGNTSSRSLLFQKASKQRLRRLSESLQFIRKDMKARPQPYYDLPKTRNEKAPRTSHDSMSSKKRKRGKWSQDSIQPLRSDYSGIGLARMSMYIEFLDPSYYPKLEEEFREHIPGFFGKQRTKAMKRQTDGNMLWRRLADDKKKNSNNKKFKNMSTDERVLAMIDSTARSALLG</sequence>
<feature type="compositionally biased region" description="Basic and acidic residues" evidence="1">
    <location>
        <begin position="155"/>
        <end position="171"/>
    </location>
</feature>
<feature type="compositionally biased region" description="Polar residues" evidence="1">
    <location>
        <begin position="110"/>
        <end position="120"/>
    </location>
</feature>
<feature type="region of interest" description="Disordered" evidence="1">
    <location>
        <begin position="147"/>
        <end position="183"/>
    </location>
</feature>
<evidence type="ECO:0000256" key="1">
    <source>
        <dbReference type="SAM" id="MobiDB-lite"/>
    </source>
</evidence>
<dbReference type="EMBL" id="HBEH01000869">
    <property type="protein sequence ID" value="CAD8344003.1"/>
    <property type="molecule type" value="Transcribed_RNA"/>
</dbReference>
<organism evidence="2">
    <name type="scientific">Pseudo-nitzschia arenysensis</name>
    <dbReference type="NCBI Taxonomy" id="697910"/>
    <lineage>
        <taxon>Eukaryota</taxon>
        <taxon>Sar</taxon>
        <taxon>Stramenopiles</taxon>
        <taxon>Ochrophyta</taxon>
        <taxon>Bacillariophyta</taxon>
        <taxon>Bacillariophyceae</taxon>
        <taxon>Bacillariophycidae</taxon>
        <taxon>Bacillariales</taxon>
        <taxon>Bacillariaceae</taxon>
        <taxon>Pseudo-nitzschia</taxon>
    </lineage>
</organism>
<reference evidence="2" key="1">
    <citation type="submission" date="2021-01" db="EMBL/GenBank/DDBJ databases">
        <authorList>
            <person name="Corre E."/>
            <person name="Pelletier E."/>
            <person name="Niang G."/>
            <person name="Scheremetjew M."/>
            <person name="Finn R."/>
            <person name="Kale V."/>
            <person name="Holt S."/>
            <person name="Cochrane G."/>
            <person name="Meng A."/>
            <person name="Brown T."/>
            <person name="Cohen L."/>
        </authorList>
    </citation>
    <scope>NUCLEOTIDE SEQUENCE</scope>
    <source>
        <strain evidence="2">B593</strain>
    </source>
</reference>
<feature type="region of interest" description="Disordered" evidence="1">
    <location>
        <begin position="1"/>
        <end position="120"/>
    </location>
</feature>
<name>A0A7R9ZU25_9STRA</name>
<accession>A0A7R9ZU25</accession>
<protein>
    <submittedName>
        <fullName evidence="2">Uncharacterized protein</fullName>
    </submittedName>
</protein>
<dbReference type="AlphaFoldDB" id="A0A7R9ZU25"/>
<evidence type="ECO:0000313" key="2">
    <source>
        <dbReference type="EMBL" id="CAD8344003.1"/>
    </source>
</evidence>
<feature type="compositionally biased region" description="Basic residues" evidence="1">
    <location>
        <begin position="71"/>
        <end position="81"/>
    </location>
</feature>
<feature type="compositionally biased region" description="Basic residues" evidence="1">
    <location>
        <begin position="21"/>
        <end position="38"/>
    </location>
</feature>
<feature type="compositionally biased region" description="Basic and acidic residues" evidence="1">
    <location>
        <begin position="82"/>
        <end position="97"/>
    </location>
</feature>